<organism evidence="1">
    <name type="scientific">Ophidiomyces ophidiicola</name>
    <dbReference type="NCBI Taxonomy" id="1387563"/>
    <lineage>
        <taxon>Eukaryota</taxon>
        <taxon>Fungi</taxon>
        <taxon>Dikarya</taxon>
        <taxon>Ascomycota</taxon>
        <taxon>Pezizomycotina</taxon>
        <taxon>Eurotiomycetes</taxon>
        <taxon>Eurotiomycetidae</taxon>
        <taxon>Onygenales</taxon>
        <taxon>Onygenaceae</taxon>
        <taxon>Ophidiomyces</taxon>
    </lineage>
</organism>
<gene>
    <name evidence="1" type="ORF">LOY88_000072</name>
</gene>
<name>A0ACB8V604_9EURO</name>
<sequence>MAASASELTTSYRNLLGWYNCLHSRTVDLVGDYAGDDLFIIEGDSLLLHAFCDEQLDFSPGLQILHATYIVEAFLNRLRQRRCVFQIIFFTDHAHLCIPNGVAEELRPRYLFAREAIIQHLCQNAAPSIEIKIFKNYRLEDFRVHLPSSGAYFFMCHDGALSESIESRGIDSDIEESDESESEDDYSEDDISGETPLGSQSSRSKFDLRLMINWLMSHGYNIALINSVEFKDSKIMAMIVEGSAPKAKKLLCSLMPIDTNGVQDLSDSEEHPTQFGSTGMFLPVSYTAGDAPLEFPQAEELLKRLVMHNPDLTQRQCLAIASLSIMLNSDTIGCTTDEAKAMILHTVLLQNIQMLDRLVESCYTDTANEFFNKFAKTALSLLSSRFWRETMSNAGSVCDLSDAVDARLFLKVHRFLMRNDETIPLMCLTPFTDLVSLLNLLSGANIPLPQAEQKQKIPTNPADSSSKYQNKCVNISTRVLPFKNPVFEAHLQPIRLSIDNSANSVTETETSKLFQELTHWHNHRRPLDQKAKVPLTPLQILRSQRRNQFFMAEMRDYALTMSSSGGAFEPETVFVTSAKAKQQKITNSATTEVRNSGSTKTLPKSGKKVQSKGSKPSVKDMAAFNAQQKELEAIQKQIQKWVYKRATLDKESDVMSRFIKARTYLSGLAKDSRLVLEAEVLIYMLDTLLQILIDTEEKQRQMNTVALIWNTINCAGKVKSGIPADGVSFITAVTKLLGLPSIDVRTREEDKLSFKCASPLRFNKVDINTKMSPMEFQLMHAGPFMDRNMDSAPDPRTPDFEPDRWQRDVLDQIDEKKSVFVVAPTSAGKTFISFYAMKQILKEDDDGVLVYVAPTKALVNQIAAEIQARFSKNYNAKHGGKSVWAIHTRDYRINNPNGCQILVTVPHILQIMLLSPSNAKSWSPRVKRIIFDEIHCIGQAEDGVIWEQLLLLSPCPIIALSATVGNPREFCDWLSLTQKANNIDLTMIEHRHRYSELRKYTYNVPHIFSFKRLPDPVPLAPLDLDDIPEMSFVHPVASLVDRSRGMPDDLSLEPRDCFTLWKAMMKHQTKNFPVDPSLDPSVTLPAVIRKLDIVHWQQGLKAQLTCWMKDGKSPFAKVINELEPVSKGESQLLLTHSPITAESESGRSVQTDDPIETTLPLVCSLYAQNALPALFFNYDRAKCEEICRTLLTRFQDAEKEWKEVNPAWKAKVAQWEEWKKYQEKASKKAQKIAKKDTNDGEMSKADRARDTASAETSWLETFDPDRPVEGFHVADIKKLTPSQFQEYANKLRHFSIADWLIDALERGIGVHHAGMNRKYRQVCEMLFRRGFLRVVIATGTLALGINMPCKTVVFSGDSVFLTALNFRQAAGRAGRRGFDMLGNVVFQGISYAKICRLISSRLPDLNGHFPITTSLVLRLFILLNESKQSVFAIKAINSLLSCPRIYLGGPAMRDTVLHHLRFSIEYLRRNRLLSSTGAPLNFAGCVSHLYYTENSSFAFHALLEGGYFHKLCQGINSKPKSTLLTLMLTMAHIFGRINLRSSIIETFQRGDSRTSSLVLLPPMPRQAAQILHLQNKKTLGVYAAYVTTFIEQHIQEPDCTLPLSNMKCGGDHSAAELGVGWYPEKPTRVTSPFFALSGHRDEWDSVYHLCRTVRSGIWLEESVIPYVSVEEDERKMPLNAYLYDFFKHGNVHELESANRVRRGDVWFVLNDFSLILATIVTSFENFLQLSSNVDVDMIDVMGGGDAHENELDDHVIENGAPVTTHGAASAGVLPIRQQQVPTAAPLQSNPPTQKTKKKVTESWDDDLSDDSEDNGEFSDGYSDVKRSNNKGDTPSIETSNVSSVNDLLLVLKAFRMLQNEFNQKFRAMWA</sequence>
<dbReference type="EMBL" id="JALBCA010000002">
    <property type="protein sequence ID" value="KAI2393472.1"/>
    <property type="molecule type" value="Genomic_DNA"/>
</dbReference>
<protein>
    <submittedName>
        <fullName evidence="1">Uncharacterized protein</fullName>
    </submittedName>
</protein>
<proteinExistence type="predicted"/>
<reference evidence="1" key="1">
    <citation type="journal article" date="2022" name="bioRxiv">
        <title>Population genetic analysis of Ophidiomyces ophidiicola, the causative agent of snake fungal disease, indicates recent introductions to the USA.</title>
        <authorList>
            <person name="Ladner J.T."/>
            <person name="Palmer J.M."/>
            <person name="Ettinger C.L."/>
            <person name="Stajich J.E."/>
            <person name="Farrell T.M."/>
            <person name="Glorioso B.M."/>
            <person name="Lawson B."/>
            <person name="Price S.J."/>
            <person name="Stengle A.G."/>
            <person name="Grear D.A."/>
            <person name="Lorch J.M."/>
        </authorList>
    </citation>
    <scope>NUCLEOTIDE SEQUENCE</scope>
    <source>
        <strain evidence="1">NWHC 24266-5</strain>
    </source>
</reference>
<accession>A0ACB8V604</accession>
<evidence type="ECO:0000313" key="1">
    <source>
        <dbReference type="EMBL" id="KAI2393472.1"/>
    </source>
</evidence>
<comment type="caution">
    <text evidence="1">The sequence shown here is derived from an EMBL/GenBank/DDBJ whole genome shotgun (WGS) entry which is preliminary data.</text>
</comment>